<protein>
    <recommendedName>
        <fullName evidence="8">Pantothenate synthetase</fullName>
        <shortName evidence="8">PS</shortName>
        <ecNumber evidence="8">6.3.2.1</ecNumber>
    </recommendedName>
    <alternativeName>
        <fullName evidence="8">Pantoate--beta-alanine ligase</fullName>
    </alternativeName>
    <alternativeName>
        <fullName evidence="8">Pantoate-activating enzyme</fullName>
    </alternativeName>
</protein>
<dbReference type="GO" id="GO:0015940">
    <property type="term" value="P:pantothenate biosynthetic process"/>
    <property type="evidence" value="ECO:0007669"/>
    <property type="project" value="UniProtKB-UniRule"/>
</dbReference>
<dbReference type="GO" id="GO:0005829">
    <property type="term" value="C:cytosol"/>
    <property type="evidence" value="ECO:0007669"/>
    <property type="project" value="TreeGrafter"/>
</dbReference>
<dbReference type="Gene3D" id="3.30.1300.10">
    <property type="entry name" value="Pantoate-beta-alanine ligase, C-terminal domain"/>
    <property type="match status" value="1"/>
</dbReference>
<evidence type="ECO:0000256" key="6">
    <source>
        <dbReference type="ARBA" id="ARBA00022840"/>
    </source>
</evidence>
<keyword evidence="3 8" id="KW-0436">Ligase</keyword>
<comment type="similarity">
    <text evidence="2 8">Belongs to the pantothenate synthetase family.</text>
</comment>
<comment type="subunit">
    <text evidence="8">Homodimer.</text>
</comment>
<evidence type="ECO:0000256" key="8">
    <source>
        <dbReference type="HAMAP-Rule" id="MF_00158"/>
    </source>
</evidence>
<evidence type="ECO:0000313" key="9">
    <source>
        <dbReference type="EMBL" id="ACT59695.1"/>
    </source>
</evidence>
<dbReference type="OrthoDB" id="9773087at2"/>
<feature type="binding site" evidence="8">
    <location>
        <begin position="153"/>
        <end position="156"/>
    </location>
    <ligand>
        <name>ATP</name>
        <dbReference type="ChEBI" id="CHEBI:30616"/>
    </ligand>
</feature>
<gene>
    <name evidence="8" type="primary">panC</name>
    <name evidence="9" type="ordered locus">Hbal_2012</name>
</gene>
<accession>C6XL96</accession>
<feature type="active site" description="Proton donor" evidence="8">
    <location>
        <position position="43"/>
    </location>
</feature>
<dbReference type="InterPro" id="IPR003721">
    <property type="entry name" value="Pantoate_ligase"/>
</dbReference>
<comment type="caution">
    <text evidence="8">Lacks conserved residue(s) required for the propagation of feature annotation.</text>
</comment>
<reference evidence="10" key="1">
    <citation type="journal article" date="2011" name="J. Bacteriol.">
        <title>Genome sequences of eight morphologically diverse alphaproteobacteria.</title>
        <authorList>
            <consortium name="US DOE Joint Genome Institute"/>
            <person name="Brown P.J."/>
            <person name="Kysela D.T."/>
            <person name="Buechlein A."/>
            <person name="Hemmerich C."/>
            <person name="Brun Y.V."/>
        </authorList>
    </citation>
    <scope>NUCLEOTIDE SEQUENCE [LARGE SCALE GENOMIC DNA]</scope>
    <source>
        <strain evidence="10">ATCC 49814 / DSM 5838 / IFAM 1418</strain>
    </source>
</reference>
<feature type="binding site" evidence="8">
    <location>
        <begin position="36"/>
        <end position="43"/>
    </location>
    <ligand>
        <name>ATP</name>
        <dbReference type="ChEBI" id="CHEBI:30616"/>
    </ligand>
</feature>
<keyword evidence="6 8" id="KW-0067">ATP-binding</keyword>
<evidence type="ECO:0000256" key="2">
    <source>
        <dbReference type="ARBA" id="ARBA00009256"/>
    </source>
</evidence>
<dbReference type="InterPro" id="IPR014729">
    <property type="entry name" value="Rossmann-like_a/b/a_fold"/>
</dbReference>
<dbReference type="CDD" id="cd00560">
    <property type="entry name" value="PanC"/>
    <property type="match status" value="1"/>
</dbReference>
<comment type="function">
    <text evidence="8">Catalyzes the condensation of pantoate with beta-alanine in an ATP-dependent reaction via a pantoyl-adenylate intermediate.</text>
</comment>
<dbReference type="NCBIfam" id="TIGR00018">
    <property type="entry name" value="panC"/>
    <property type="match status" value="1"/>
</dbReference>
<organism evidence="9 10">
    <name type="scientific">Hirschia baltica (strain ATCC 49814 / DSM 5838 / IFAM 1418)</name>
    <dbReference type="NCBI Taxonomy" id="582402"/>
    <lineage>
        <taxon>Bacteria</taxon>
        <taxon>Pseudomonadati</taxon>
        <taxon>Pseudomonadota</taxon>
        <taxon>Alphaproteobacteria</taxon>
        <taxon>Hyphomonadales</taxon>
        <taxon>Hyphomonadaceae</taxon>
        <taxon>Hirschia</taxon>
    </lineage>
</organism>
<comment type="subcellular location">
    <subcellularLocation>
        <location evidence="8">Cytoplasm</location>
    </subcellularLocation>
</comment>
<dbReference type="AlphaFoldDB" id="C6XL96"/>
<dbReference type="EC" id="6.3.2.1" evidence="8"/>
<evidence type="ECO:0000256" key="4">
    <source>
        <dbReference type="ARBA" id="ARBA00022655"/>
    </source>
</evidence>
<dbReference type="KEGG" id="hba:Hbal_2012"/>
<dbReference type="UniPathway" id="UPA00028">
    <property type="reaction ID" value="UER00005"/>
</dbReference>
<dbReference type="GO" id="GO:0004592">
    <property type="term" value="F:pantoate-beta-alanine ligase activity"/>
    <property type="evidence" value="ECO:0007669"/>
    <property type="project" value="UniProtKB-UniRule"/>
</dbReference>
<dbReference type="Proteomes" id="UP000002745">
    <property type="component" value="Chromosome"/>
</dbReference>
<dbReference type="HAMAP" id="MF_00158">
    <property type="entry name" value="PanC"/>
    <property type="match status" value="1"/>
</dbReference>
<evidence type="ECO:0000256" key="3">
    <source>
        <dbReference type="ARBA" id="ARBA00022598"/>
    </source>
</evidence>
<dbReference type="HOGENOM" id="CLU_047148_0_0_5"/>
<evidence type="ECO:0000256" key="7">
    <source>
        <dbReference type="ARBA" id="ARBA00048258"/>
    </source>
</evidence>
<comment type="pathway">
    <text evidence="1 8">Cofactor biosynthesis; (R)-pantothenate biosynthesis; (R)-pantothenate from (R)-pantoate and beta-alanine: step 1/1.</text>
</comment>
<dbReference type="PANTHER" id="PTHR21299:SF1">
    <property type="entry name" value="PANTOATE--BETA-ALANINE LIGASE"/>
    <property type="match status" value="1"/>
</dbReference>
<feature type="binding site" evidence="8">
    <location>
        <position position="67"/>
    </location>
    <ligand>
        <name>beta-alanine</name>
        <dbReference type="ChEBI" id="CHEBI:57966"/>
    </ligand>
</feature>
<evidence type="ECO:0000256" key="1">
    <source>
        <dbReference type="ARBA" id="ARBA00004990"/>
    </source>
</evidence>
<dbReference type="STRING" id="582402.Hbal_2012"/>
<dbReference type="InterPro" id="IPR042176">
    <property type="entry name" value="Pantoate_ligase_C"/>
</dbReference>
<sequence length="291" mass="32125">MSKNNTITVLKTPSELRDWRIEQIRLGNTIGFVPTMGALHAGHISLVEEAKRHSSSVIVSIFVNPTQFAPHEDFDSYPRTMDEDLEKLTSAGCHAVYCPVAKDLYPEGNCTQVYVENLSKILEGEHRPHFFGGVTNIVSRLFTHVAPDIAVFGEKDYQQLQIIKRMTLDLGMQIKVIGAKTMREPDGLAMSSRNRYLSPEDREKAGKFAQALRKAAQAIENGSLISTTIDQAIQDISAAGLGPIDYVAVRDASSLEDLGTDTLKKGVDARILTAAWMGKTRLIDNLPLSRN</sequence>
<feature type="binding site" evidence="8">
    <location>
        <begin position="190"/>
        <end position="193"/>
    </location>
    <ligand>
        <name>ATP</name>
        <dbReference type="ChEBI" id="CHEBI:30616"/>
    </ligand>
</feature>
<keyword evidence="5 8" id="KW-0547">Nucleotide-binding</keyword>
<keyword evidence="4 8" id="KW-0566">Pantothenate biosynthesis</keyword>
<comment type="catalytic activity">
    <reaction evidence="7 8">
        <text>(R)-pantoate + beta-alanine + ATP = (R)-pantothenate + AMP + diphosphate + H(+)</text>
        <dbReference type="Rhea" id="RHEA:10912"/>
        <dbReference type="ChEBI" id="CHEBI:15378"/>
        <dbReference type="ChEBI" id="CHEBI:15980"/>
        <dbReference type="ChEBI" id="CHEBI:29032"/>
        <dbReference type="ChEBI" id="CHEBI:30616"/>
        <dbReference type="ChEBI" id="CHEBI:33019"/>
        <dbReference type="ChEBI" id="CHEBI:57966"/>
        <dbReference type="ChEBI" id="CHEBI:456215"/>
        <dbReference type="EC" id="6.3.2.1"/>
    </reaction>
</comment>
<dbReference type="SUPFAM" id="SSF52374">
    <property type="entry name" value="Nucleotidylyl transferase"/>
    <property type="match status" value="1"/>
</dbReference>
<dbReference type="GO" id="GO:0005524">
    <property type="term" value="F:ATP binding"/>
    <property type="evidence" value="ECO:0007669"/>
    <property type="project" value="UniProtKB-KW"/>
</dbReference>
<feature type="binding site" evidence="8">
    <location>
        <position position="67"/>
    </location>
    <ligand>
        <name>(R)-pantoate</name>
        <dbReference type="ChEBI" id="CHEBI:15980"/>
    </ligand>
</feature>
<proteinExistence type="inferred from homology"/>
<dbReference type="eggNOG" id="COG0414">
    <property type="taxonomic scope" value="Bacteria"/>
</dbReference>
<keyword evidence="10" id="KW-1185">Reference proteome</keyword>
<dbReference type="RefSeq" id="WP_015827845.1">
    <property type="nucleotide sequence ID" value="NC_012982.1"/>
</dbReference>
<keyword evidence="8" id="KW-0963">Cytoplasm</keyword>
<comment type="miscellaneous">
    <text evidence="8">The reaction proceeds by a bi uni uni bi ping pong mechanism.</text>
</comment>
<dbReference type="EMBL" id="CP001678">
    <property type="protein sequence ID" value="ACT59695.1"/>
    <property type="molecule type" value="Genomic_DNA"/>
</dbReference>
<feature type="binding site" evidence="8">
    <location>
        <position position="159"/>
    </location>
    <ligand>
        <name>(R)-pantoate</name>
        <dbReference type="ChEBI" id="CHEBI:15980"/>
    </ligand>
</feature>
<name>C6XL96_HIRBI</name>
<dbReference type="NCBIfam" id="TIGR00125">
    <property type="entry name" value="cyt_tran_rel"/>
    <property type="match status" value="1"/>
</dbReference>
<evidence type="ECO:0000256" key="5">
    <source>
        <dbReference type="ARBA" id="ARBA00022741"/>
    </source>
</evidence>
<dbReference type="Gene3D" id="3.40.50.620">
    <property type="entry name" value="HUPs"/>
    <property type="match status" value="1"/>
</dbReference>
<dbReference type="InterPro" id="IPR004821">
    <property type="entry name" value="Cyt_trans-like"/>
</dbReference>
<dbReference type="Pfam" id="PF02569">
    <property type="entry name" value="Pantoate_ligase"/>
    <property type="match status" value="1"/>
</dbReference>
<evidence type="ECO:0000313" key="10">
    <source>
        <dbReference type="Proteomes" id="UP000002745"/>
    </source>
</evidence>
<dbReference type="PANTHER" id="PTHR21299">
    <property type="entry name" value="CYTIDYLATE KINASE/PANTOATE-BETA-ALANINE LIGASE"/>
    <property type="match status" value="1"/>
</dbReference>